<accession>A0A1T0A1Q8</accession>
<dbReference type="GO" id="GO:0016787">
    <property type="term" value="F:hydrolase activity"/>
    <property type="evidence" value="ECO:0007669"/>
    <property type="project" value="UniProtKB-KW"/>
</dbReference>
<dbReference type="GO" id="GO:0090729">
    <property type="term" value="F:toxin activity"/>
    <property type="evidence" value="ECO:0007669"/>
    <property type="project" value="UniProtKB-KW"/>
</dbReference>
<feature type="domain" description="PIN" evidence="9">
    <location>
        <begin position="1"/>
        <end position="110"/>
    </location>
</feature>
<keyword evidence="2 8" id="KW-1277">Toxin-antitoxin system</keyword>
<dbReference type="EMBL" id="MUXU01000038">
    <property type="protein sequence ID" value="OOR89615.1"/>
    <property type="molecule type" value="Genomic_DNA"/>
</dbReference>
<dbReference type="CDD" id="cd18741">
    <property type="entry name" value="PIN_VapC4-5_FitB-like"/>
    <property type="match status" value="1"/>
</dbReference>
<dbReference type="Proteomes" id="UP000255279">
    <property type="component" value="Unassembled WGS sequence"/>
</dbReference>
<dbReference type="RefSeq" id="WP_211276072.1">
    <property type="nucleotide sequence ID" value="NZ_MUXU01000038.1"/>
</dbReference>
<dbReference type="GO" id="GO:0004540">
    <property type="term" value="F:RNA nuclease activity"/>
    <property type="evidence" value="ECO:0007669"/>
    <property type="project" value="InterPro"/>
</dbReference>
<dbReference type="AlphaFoldDB" id="A0A1T0A1Q8"/>
<evidence type="ECO:0000313" key="13">
    <source>
        <dbReference type="Proteomes" id="UP000255279"/>
    </source>
</evidence>
<feature type="binding site" evidence="8">
    <location>
        <position position="90"/>
    </location>
    <ligand>
        <name>Mg(2+)</name>
        <dbReference type="ChEBI" id="CHEBI:18420"/>
    </ligand>
</feature>
<evidence type="ECO:0000256" key="7">
    <source>
        <dbReference type="ARBA" id="ARBA00038093"/>
    </source>
</evidence>
<evidence type="ECO:0000256" key="5">
    <source>
        <dbReference type="ARBA" id="ARBA00022801"/>
    </source>
</evidence>
<dbReference type="HAMAP" id="MF_00265">
    <property type="entry name" value="VapC_Nob1"/>
    <property type="match status" value="1"/>
</dbReference>
<proteinExistence type="inferred from homology"/>
<dbReference type="PANTHER" id="PTHR33653:SF1">
    <property type="entry name" value="RIBONUCLEASE VAPC2"/>
    <property type="match status" value="1"/>
</dbReference>
<name>A0A1T0A1Q8_9GAMM</name>
<evidence type="ECO:0000313" key="12">
    <source>
        <dbReference type="Proteomes" id="UP000190435"/>
    </source>
</evidence>
<comment type="cofactor">
    <cofactor evidence="1 8">
        <name>Mg(2+)</name>
        <dbReference type="ChEBI" id="CHEBI:18420"/>
    </cofactor>
</comment>
<dbReference type="Gene3D" id="3.40.50.1010">
    <property type="entry name" value="5'-nuclease"/>
    <property type="match status" value="1"/>
</dbReference>
<keyword evidence="8" id="KW-0800">Toxin</keyword>
<comment type="function">
    <text evidence="8">Toxic component of a toxin-antitoxin (TA) system. An RNase.</text>
</comment>
<dbReference type="SUPFAM" id="SSF88723">
    <property type="entry name" value="PIN domain-like"/>
    <property type="match status" value="1"/>
</dbReference>
<evidence type="ECO:0000256" key="3">
    <source>
        <dbReference type="ARBA" id="ARBA00022722"/>
    </source>
</evidence>
<dbReference type="InterPro" id="IPR002716">
    <property type="entry name" value="PIN_dom"/>
</dbReference>
<dbReference type="InterPro" id="IPR050556">
    <property type="entry name" value="Type_II_TA_system_RNase"/>
</dbReference>
<dbReference type="InterPro" id="IPR029060">
    <property type="entry name" value="PIN-like_dom_sf"/>
</dbReference>
<keyword evidence="3 8" id="KW-0540">Nuclease</keyword>
<keyword evidence="12" id="KW-1185">Reference proteome</keyword>
<evidence type="ECO:0000256" key="4">
    <source>
        <dbReference type="ARBA" id="ARBA00022723"/>
    </source>
</evidence>
<evidence type="ECO:0000259" key="9">
    <source>
        <dbReference type="Pfam" id="PF01850"/>
    </source>
</evidence>
<reference evidence="11 13" key="2">
    <citation type="submission" date="2018-06" db="EMBL/GenBank/DDBJ databases">
        <authorList>
            <consortium name="Pathogen Informatics"/>
            <person name="Doyle S."/>
        </authorList>
    </citation>
    <scope>NUCLEOTIDE SEQUENCE [LARGE SCALE GENOMIC DNA]</scope>
    <source>
        <strain evidence="11 13">NCTC10293</strain>
    </source>
</reference>
<gene>
    <name evidence="8" type="primary">vapC</name>
    <name evidence="10" type="ORF">B0181_06510</name>
    <name evidence="11" type="ORF">NCTC10293_00634</name>
</gene>
<evidence type="ECO:0000256" key="8">
    <source>
        <dbReference type="HAMAP-Rule" id="MF_00265"/>
    </source>
</evidence>
<dbReference type="STRING" id="34060.B0181_06510"/>
<evidence type="ECO:0000313" key="10">
    <source>
        <dbReference type="EMBL" id="OOR89615.1"/>
    </source>
</evidence>
<evidence type="ECO:0000256" key="6">
    <source>
        <dbReference type="ARBA" id="ARBA00022842"/>
    </source>
</evidence>
<evidence type="ECO:0000256" key="2">
    <source>
        <dbReference type="ARBA" id="ARBA00022649"/>
    </source>
</evidence>
<keyword evidence="5 8" id="KW-0378">Hydrolase</keyword>
<dbReference type="EMBL" id="UGQE01000001">
    <property type="protein sequence ID" value="STZ10302.1"/>
    <property type="molecule type" value="Genomic_DNA"/>
</dbReference>
<sequence length="125" mass="14123">MLIDTDVLIWLAKNNANAQKLLLNQHAKYLSAVTYMEMLQGMRNKQEMHAFLKHLPAYNYNILPINEQISQTACQLVADYALSHAMQMGDALIASTALHHGLPLFSANHKHFGFIDGLQLQKFCV</sequence>
<reference evidence="10 12" key="1">
    <citation type="submission" date="2017-02" db="EMBL/GenBank/DDBJ databases">
        <title>Draft genome sequence of Moraxella caviae CCUG 355 type strain.</title>
        <authorList>
            <person name="Engstrom-Jakobsson H."/>
            <person name="Salva-Serra F."/>
            <person name="Thorell K."/>
            <person name="Gonzales-Siles L."/>
            <person name="Karlsson R."/>
            <person name="Boulund F."/>
            <person name="Engstrand L."/>
            <person name="Moore E."/>
        </authorList>
    </citation>
    <scope>NUCLEOTIDE SEQUENCE [LARGE SCALE GENOMIC DNA]</scope>
    <source>
        <strain evidence="10 12">CCUG 355</strain>
    </source>
</reference>
<dbReference type="GO" id="GO:0000287">
    <property type="term" value="F:magnesium ion binding"/>
    <property type="evidence" value="ECO:0007669"/>
    <property type="project" value="UniProtKB-UniRule"/>
</dbReference>
<evidence type="ECO:0000313" key="11">
    <source>
        <dbReference type="EMBL" id="STZ10302.1"/>
    </source>
</evidence>
<dbReference type="InterPro" id="IPR022907">
    <property type="entry name" value="VapC_family"/>
</dbReference>
<dbReference type="EC" id="3.1.-.-" evidence="8"/>
<dbReference type="PANTHER" id="PTHR33653">
    <property type="entry name" value="RIBONUCLEASE VAPC2"/>
    <property type="match status" value="1"/>
</dbReference>
<keyword evidence="4 8" id="KW-0479">Metal-binding</keyword>
<dbReference type="Proteomes" id="UP000190435">
    <property type="component" value="Unassembled WGS sequence"/>
</dbReference>
<organism evidence="10 12">
    <name type="scientific">Moraxella caviae</name>
    <dbReference type="NCBI Taxonomy" id="34060"/>
    <lineage>
        <taxon>Bacteria</taxon>
        <taxon>Pseudomonadati</taxon>
        <taxon>Pseudomonadota</taxon>
        <taxon>Gammaproteobacteria</taxon>
        <taxon>Moraxellales</taxon>
        <taxon>Moraxellaceae</taxon>
        <taxon>Moraxella</taxon>
    </lineage>
</organism>
<evidence type="ECO:0000256" key="1">
    <source>
        <dbReference type="ARBA" id="ARBA00001946"/>
    </source>
</evidence>
<feature type="binding site" evidence="8">
    <location>
        <position position="4"/>
    </location>
    <ligand>
        <name>Mg(2+)</name>
        <dbReference type="ChEBI" id="CHEBI:18420"/>
    </ligand>
</feature>
<keyword evidence="6 8" id="KW-0460">Magnesium</keyword>
<comment type="similarity">
    <text evidence="7 8">Belongs to the PINc/VapC protein family.</text>
</comment>
<dbReference type="Pfam" id="PF01850">
    <property type="entry name" value="PIN"/>
    <property type="match status" value="1"/>
</dbReference>
<protein>
    <recommendedName>
        <fullName evidence="8">Ribonuclease VapC</fullName>
        <shortName evidence="8">RNase VapC</shortName>
        <ecNumber evidence="8">3.1.-.-</ecNumber>
    </recommendedName>
    <alternativeName>
        <fullName evidence="8">Toxin VapC</fullName>
    </alternativeName>
</protein>